<dbReference type="PANTHER" id="PTHR45939">
    <property type="entry name" value="PEROXISOMAL MEMBRANE PROTEIN PMP34-RELATED"/>
    <property type="match status" value="1"/>
</dbReference>
<dbReference type="PROSITE" id="PS50920">
    <property type="entry name" value="SOLCAR"/>
    <property type="match status" value="3"/>
</dbReference>
<protein>
    <recommendedName>
        <fullName evidence="14">Peroxisomal membrane protein PMP34</fullName>
    </recommendedName>
</protein>
<evidence type="ECO:0000256" key="5">
    <source>
        <dbReference type="ARBA" id="ARBA00022737"/>
    </source>
</evidence>
<keyword evidence="4 9" id="KW-0812">Transmembrane</keyword>
<keyword evidence="6 11" id="KW-1133">Transmembrane helix</keyword>
<evidence type="ECO:0000256" key="9">
    <source>
        <dbReference type="PROSITE-ProRule" id="PRU00282"/>
    </source>
</evidence>
<feature type="repeat" description="Solcar" evidence="9">
    <location>
        <begin position="14"/>
        <end position="101"/>
    </location>
</feature>
<evidence type="ECO:0000256" key="8">
    <source>
        <dbReference type="ARBA" id="ARBA00023140"/>
    </source>
</evidence>
<dbReference type="GO" id="GO:0080122">
    <property type="term" value="F:AMP transmembrane transporter activity"/>
    <property type="evidence" value="ECO:0007669"/>
    <property type="project" value="TreeGrafter"/>
</dbReference>
<name>A0A9N9RYC5_9DIPT</name>
<dbReference type="PANTHER" id="PTHR45939:SF5">
    <property type="entry name" value="PEROXISOMAL MEMBRANE PROTEIN PMP34"/>
    <property type="match status" value="1"/>
</dbReference>
<dbReference type="InterPro" id="IPR023395">
    <property type="entry name" value="MCP_dom_sf"/>
</dbReference>
<proteinExistence type="inferred from homology"/>
<feature type="transmembrane region" description="Helical" evidence="11">
    <location>
        <begin position="73"/>
        <end position="93"/>
    </location>
</feature>
<gene>
    <name evidence="12" type="ORF">CHIRRI_LOCUS8539</name>
</gene>
<dbReference type="Pfam" id="PF00153">
    <property type="entry name" value="Mito_carr"/>
    <property type="match status" value="3"/>
</dbReference>
<evidence type="ECO:0000256" key="1">
    <source>
        <dbReference type="ARBA" id="ARBA00004585"/>
    </source>
</evidence>
<dbReference type="GO" id="GO:0044610">
    <property type="term" value="F:FMN transmembrane transporter activity"/>
    <property type="evidence" value="ECO:0007669"/>
    <property type="project" value="TreeGrafter"/>
</dbReference>
<evidence type="ECO:0000256" key="6">
    <source>
        <dbReference type="ARBA" id="ARBA00022989"/>
    </source>
</evidence>
<dbReference type="InterPro" id="IPR052217">
    <property type="entry name" value="Mito/Peroxisomal_Carrier"/>
</dbReference>
<evidence type="ECO:0000256" key="10">
    <source>
        <dbReference type="RuleBase" id="RU000488"/>
    </source>
</evidence>
<evidence type="ECO:0008006" key="14">
    <source>
        <dbReference type="Google" id="ProtNLM"/>
    </source>
</evidence>
<organism evidence="12 13">
    <name type="scientific">Chironomus riparius</name>
    <dbReference type="NCBI Taxonomy" id="315576"/>
    <lineage>
        <taxon>Eukaryota</taxon>
        <taxon>Metazoa</taxon>
        <taxon>Ecdysozoa</taxon>
        <taxon>Arthropoda</taxon>
        <taxon>Hexapoda</taxon>
        <taxon>Insecta</taxon>
        <taxon>Pterygota</taxon>
        <taxon>Neoptera</taxon>
        <taxon>Endopterygota</taxon>
        <taxon>Diptera</taxon>
        <taxon>Nematocera</taxon>
        <taxon>Chironomoidea</taxon>
        <taxon>Chironomidae</taxon>
        <taxon>Chironominae</taxon>
        <taxon>Chironomus</taxon>
    </lineage>
</organism>
<dbReference type="SUPFAM" id="SSF103506">
    <property type="entry name" value="Mitochondrial carrier"/>
    <property type="match status" value="1"/>
</dbReference>
<evidence type="ECO:0000256" key="7">
    <source>
        <dbReference type="ARBA" id="ARBA00023136"/>
    </source>
</evidence>
<reference evidence="12" key="1">
    <citation type="submission" date="2022-01" db="EMBL/GenBank/DDBJ databases">
        <authorList>
            <person name="King R."/>
        </authorList>
    </citation>
    <scope>NUCLEOTIDE SEQUENCE</scope>
</reference>
<dbReference type="AlphaFoldDB" id="A0A9N9RYC5"/>
<dbReference type="OrthoDB" id="10266426at2759"/>
<sequence>MTSMSKDLKSLFSYHLFVHATSGSAASLVAVLAVFPFLTILQRKQLDDLKTVKHLNALELILYIIKREGLPSLYRGLISVMQSSCISNFVYFYVFHLLKSFKSRDAQSAKSDLILGTIAGCVNVLLTTPFWVTNTRLKMNGINCTLPYNDLLSGLKHIAKYEGIQALWSGTQASLLLSINPAIQFSVYEGIKRYLTKIYGAEKPSVFYFFFLGALSKLISTFITYPLQLVQTKLRHGDKENQHKVGTMQMLVQILKAKGFKGLYCGLEAKIWQTILTAALMFMAYEKIARFVKFLLRATAPASS</sequence>
<feature type="transmembrane region" description="Helical" evidence="11">
    <location>
        <begin position="113"/>
        <end position="132"/>
    </location>
</feature>
<dbReference type="GO" id="GO:0015230">
    <property type="term" value="F:FAD transmembrane transporter activity"/>
    <property type="evidence" value="ECO:0007669"/>
    <property type="project" value="TreeGrafter"/>
</dbReference>
<dbReference type="Gene3D" id="1.50.40.10">
    <property type="entry name" value="Mitochondrial carrier domain"/>
    <property type="match status" value="1"/>
</dbReference>
<dbReference type="GO" id="GO:0051724">
    <property type="term" value="F:NAD transmembrane transporter activity"/>
    <property type="evidence" value="ECO:0007669"/>
    <property type="project" value="TreeGrafter"/>
</dbReference>
<evidence type="ECO:0000256" key="3">
    <source>
        <dbReference type="ARBA" id="ARBA00022448"/>
    </source>
</evidence>
<dbReference type="GO" id="GO:0015217">
    <property type="term" value="F:ADP transmembrane transporter activity"/>
    <property type="evidence" value="ECO:0007669"/>
    <property type="project" value="TreeGrafter"/>
</dbReference>
<reference evidence="12" key="2">
    <citation type="submission" date="2022-10" db="EMBL/GenBank/DDBJ databases">
        <authorList>
            <consortium name="ENA_rothamsted_submissions"/>
            <consortium name="culmorum"/>
            <person name="King R."/>
        </authorList>
    </citation>
    <scope>NUCLEOTIDE SEQUENCE</scope>
</reference>
<dbReference type="Proteomes" id="UP001153620">
    <property type="component" value="Chromosome 2"/>
</dbReference>
<dbReference type="EMBL" id="OU895878">
    <property type="protein sequence ID" value="CAG9805670.1"/>
    <property type="molecule type" value="Genomic_DNA"/>
</dbReference>
<comment type="subcellular location">
    <subcellularLocation>
        <location evidence="1">Peroxisome membrane</location>
        <topology evidence="1">Multi-pass membrane protein</topology>
    </subcellularLocation>
</comment>
<evidence type="ECO:0000256" key="11">
    <source>
        <dbReference type="SAM" id="Phobius"/>
    </source>
</evidence>
<keyword evidence="5" id="KW-0677">Repeat</keyword>
<dbReference type="GO" id="GO:0005347">
    <property type="term" value="F:ATP transmembrane transporter activity"/>
    <property type="evidence" value="ECO:0007669"/>
    <property type="project" value="TreeGrafter"/>
</dbReference>
<evidence type="ECO:0000256" key="2">
    <source>
        <dbReference type="ARBA" id="ARBA00006375"/>
    </source>
</evidence>
<keyword evidence="7 9" id="KW-0472">Membrane</keyword>
<evidence type="ECO:0000313" key="13">
    <source>
        <dbReference type="Proteomes" id="UP001153620"/>
    </source>
</evidence>
<evidence type="ECO:0000313" key="12">
    <source>
        <dbReference type="EMBL" id="CAG9805670.1"/>
    </source>
</evidence>
<dbReference type="GO" id="GO:0005778">
    <property type="term" value="C:peroxisomal membrane"/>
    <property type="evidence" value="ECO:0007669"/>
    <property type="project" value="UniProtKB-SubCell"/>
</dbReference>
<comment type="similarity">
    <text evidence="2 10">Belongs to the mitochondrial carrier (TC 2.A.29) family.</text>
</comment>
<accession>A0A9N9RYC5</accession>
<dbReference type="GO" id="GO:0015228">
    <property type="term" value="F:coenzyme A transmembrane transporter activity"/>
    <property type="evidence" value="ECO:0007669"/>
    <property type="project" value="TreeGrafter"/>
</dbReference>
<keyword evidence="3 10" id="KW-0813">Transport</keyword>
<feature type="repeat" description="Solcar" evidence="9">
    <location>
        <begin position="204"/>
        <end position="291"/>
    </location>
</feature>
<feature type="transmembrane region" description="Helical" evidence="11">
    <location>
        <begin position="206"/>
        <end position="225"/>
    </location>
</feature>
<keyword evidence="8" id="KW-0576">Peroxisome</keyword>
<evidence type="ECO:0000256" key="4">
    <source>
        <dbReference type="ARBA" id="ARBA00022692"/>
    </source>
</evidence>
<feature type="transmembrane region" description="Helical" evidence="11">
    <location>
        <begin position="12"/>
        <end position="41"/>
    </location>
</feature>
<keyword evidence="13" id="KW-1185">Reference proteome</keyword>
<feature type="repeat" description="Solcar" evidence="9">
    <location>
        <begin position="107"/>
        <end position="194"/>
    </location>
</feature>
<dbReference type="InterPro" id="IPR018108">
    <property type="entry name" value="MCP_transmembrane"/>
</dbReference>